<keyword evidence="2" id="KW-0695">RNA-directed DNA polymerase</keyword>
<keyword evidence="2" id="KW-0548">Nucleotidyltransferase</keyword>
<comment type="caution">
    <text evidence="2">The sequence shown here is derived from an EMBL/GenBank/DDBJ whole genome shotgun (WGS) entry which is preliminary data.</text>
</comment>
<organism evidence="2">
    <name type="scientific">Tanacetum cinerariifolium</name>
    <name type="common">Dalmatian daisy</name>
    <name type="synonym">Chrysanthemum cinerariifolium</name>
    <dbReference type="NCBI Taxonomy" id="118510"/>
    <lineage>
        <taxon>Eukaryota</taxon>
        <taxon>Viridiplantae</taxon>
        <taxon>Streptophyta</taxon>
        <taxon>Embryophyta</taxon>
        <taxon>Tracheophyta</taxon>
        <taxon>Spermatophyta</taxon>
        <taxon>Magnoliopsida</taxon>
        <taxon>eudicotyledons</taxon>
        <taxon>Gunneridae</taxon>
        <taxon>Pentapetalae</taxon>
        <taxon>asterids</taxon>
        <taxon>campanulids</taxon>
        <taxon>Asterales</taxon>
        <taxon>Asteraceae</taxon>
        <taxon>Asteroideae</taxon>
        <taxon>Anthemideae</taxon>
        <taxon>Anthemidinae</taxon>
        <taxon>Tanacetum</taxon>
    </lineage>
</organism>
<evidence type="ECO:0000313" key="2">
    <source>
        <dbReference type="EMBL" id="GEU61587.1"/>
    </source>
</evidence>
<evidence type="ECO:0000256" key="1">
    <source>
        <dbReference type="SAM" id="MobiDB-lite"/>
    </source>
</evidence>
<dbReference type="AlphaFoldDB" id="A0A6L2LKS1"/>
<proteinExistence type="predicted"/>
<feature type="region of interest" description="Disordered" evidence="1">
    <location>
        <begin position="167"/>
        <end position="186"/>
    </location>
</feature>
<gene>
    <name evidence="2" type="ORF">Tci_033565</name>
</gene>
<protein>
    <submittedName>
        <fullName evidence="2">Reverse transcriptase domain-containing protein</fullName>
    </submittedName>
</protein>
<name>A0A6L2LKS1_TANCI</name>
<reference evidence="2" key="1">
    <citation type="journal article" date="2019" name="Sci. Rep.">
        <title>Draft genome of Tanacetum cinerariifolium, the natural source of mosquito coil.</title>
        <authorList>
            <person name="Yamashiro T."/>
            <person name="Shiraishi A."/>
            <person name="Satake H."/>
            <person name="Nakayama K."/>
        </authorList>
    </citation>
    <scope>NUCLEOTIDE SEQUENCE</scope>
</reference>
<dbReference type="GO" id="GO:0003964">
    <property type="term" value="F:RNA-directed DNA polymerase activity"/>
    <property type="evidence" value="ECO:0007669"/>
    <property type="project" value="UniProtKB-KW"/>
</dbReference>
<keyword evidence="2" id="KW-0808">Transferase</keyword>
<sequence length="249" mass="28192">MRVDALLQHNVEGQVNRMVEKVRGLEIEQEMVEVVTGVAKVAKELVEMAKKVISVVKEVVETLTREELCPNNEMQKLEIEFWCHVMVKDGYATYTDRLHKLARLAPHLVTPENKSVERYIYGLASQIRAIVAATEPITIQSVVLKNRMLTNETIRNGALKKITKKRWNNGEPSRDGNVSDDNKRSRTGRAFATITTLLGRSTLVRHPNAQTVTITINPRYAKVSNPGFMDHSHYLKMTLKMVNITLVSS</sequence>
<dbReference type="EMBL" id="BKCJ010004531">
    <property type="protein sequence ID" value="GEU61587.1"/>
    <property type="molecule type" value="Genomic_DNA"/>
</dbReference>
<accession>A0A6L2LKS1</accession>